<protein>
    <submittedName>
        <fullName evidence="2">Uncharacterized protein</fullName>
    </submittedName>
</protein>
<evidence type="ECO:0000313" key="2">
    <source>
        <dbReference type="EMBL" id="WOO77147.1"/>
    </source>
</evidence>
<evidence type="ECO:0000313" key="3">
    <source>
        <dbReference type="Proteomes" id="UP000827549"/>
    </source>
</evidence>
<sequence>MGGKNFGTEARRFTTAEHDAMFALARERTGHFFTSMKTYPPLTSKATHGDIDILAGWAGLGWAPPKGREGGVVEGADPFDATLTTVTLSSDSADVRRWCNAIAAAVGATEWQRSGGCLSTRFPASALYAAVPSLASPHDAADFFQVDFMLFPPEGVEFASFGYSYGSALMLLAPLLRQGTGVHGLVLHAHCLIFRHSPFPGLRPVDTHLSHDAAALCKYIGLDHATWLRGDFDTMADVYAWLSTAEEGSITAKALRRIARKGIDRDGRKTSHHKGRYDLYTDFIQYLQASAWAPSAEERAELEARAAAAEAERGEREPTPARELDPDNPTPLTPAEVDALEYWGAKGAYAALVAELEPEARLLHSRQNKPRGTVKFPPKRGPRAVVAAVDASGAGVSAERVAADTATAPAAVVAEVA</sequence>
<organism evidence="2 3">
    <name type="scientific">Vanrija pseudolonga</name>
    <dbReference type="NCBI Taxonomy" id="143232"/>
    <lineage>
        <taxon>Eukaryota</taxon>
        <taxon>Fungi</taxon>
        <taxon>Dikarya</taxon>
        <taxon>Basidiomycota</taxon>
        <taxon>Agaricomycotina</taxon>
        <taxon>Tremellomycetes</taxon>
        <taxon>Trichosporonales</taxon>
        <taxon>Trichosporonaceae</taxon>
        <taxon>Vanrija</taxon>
    </lineage>
</organism>
<dbReference type="Proteomes" id="UP000827549">
    <property type="component" value="Chromosome 1"/>
</dbReference>
<accession>A0AAF0Y0V1</accession>
<dbReference type="GeneID" id="87803995"/>
<feature type="region of interest" description="Disordered" evidence="1">
    <location>
        <begin position="303"/>
        <end position="330"/>
    </location>
</feature>
<feature type="compositionally biased region" description="Basic and acidic residues" evidence="1">
    <location>
        <begin position="303"/>
        <end position="325"/>
    </location>
</feature>
<gene>
    <name evidence="2" type="ORF">LOC62_01G000737</name>
</gene>
<dbReference type="AlphaFoldDB" id="A0AAF0Y0V1"/>
<evidence type="ECO:0000256" key="1">
    <source>
        <dbReference type="SAM" id="MobiDB-lite"/>
    </source>
</evidence>
<keyword evidence="3" id="KW-1185">Reference proteome</keyword>
<dbReference type="RefSeq" id="XP_062623179.1">
    <property type="nucleotide sequence ID" value="XM_062767195.1"/>
</dbReference>
<reference evidence="2" key="1">
    <citation type="submission" date="2023-10" db="EMBL/GenBank/DDBJ databases">
        <authorList>
            <person name="Noh H."/>
        </authorList>
    </citation>
    <scope>NUCLEOTIDE SEQUENCE</scope>
    <source>
        <strain evidence="2">DUCC4014</strain>
    </source>
</reference>
<name>A0AAF0Y0V1_9TREE</name>
<proteinExistence type="predicted"/>
<dbReference type="EMBL" id="CP086714">
    <property type="protein sequence ID" value="WOO77147.1"/>
    <property type="molecule type" value="Genomic_DNA"/>
</dbReference>